<dbReference type="Gene3D" id="3.40.50.1820">
    <property type="entry name" value="alpha/beta hydrolase"/>
    <property type="match status" value="1"/>
</dbReference>
<comment type="caution">
    <text evidence="2">The sequence shown here is derived from an EMBL/GenBank/DDBJ whole genome shotgun (WGS) entry which is preliminary data.</text>
</comment>
<gene>
    <name evidence="2" type="ORF">COA96_18300</name>
</gene>
<reference evidence="3" key="1">
    <citation type="submission" date="2017-08" db="EMBL/GenBank/DDBJ databases">
        <title>A dynamic microbial community with high functional redundancy inhabits the cold, oxic subseafloor aquifer.</title>
        <authorList>
            <person name="Tully B.J."/>
            <person name="Wheat C.G."/>
            <person name="Glazer B.T."/>
            <person name="Huber J.A."/>
        </authorList>
    </citation>
    <scope>NUCLEOTIDE SEQUENCE [LARGE SCALE GENOMIC DNA]</scope>
</reference>
<dbReference type="Proteomes" id="UP000218327">
    <property type="component" value="Unassembled WGS sequence"/>
</dbReference>
<evidence type="ECO:0000313" key="2">
    <source>
        <dbReference type="EMBL" id="PCJ16681.1"/>
    </source>
</evidence>
<feature type="domain" description="DUF6351" evidence="1">
    <location>
        <begin position="54"/>
        <end position="739"/>
    </location>
</feature>
<dbReference type="InterPro" id="IPR045556">
    <property type="entry name" value="DUF6351"/>
</dbReference>
<dbReference type="SUPFAM" id="SSF53474">
    <property type="entry name" value="alpha/beta-Hydrolases"/>
    <property type="match status" value="1"/>
</dbReference>
<evidence type="ECO:0000259" key="1">
    <source>
        <dbReference type="Pfam" id="PF19878"/>
    </source>
</evidence>
<evidence type="ECO:0000313" key="3">
    <source>
        <dbReference type="Proteomes" id="UP000218327"/>
    </source>
</evidence>
<protein>
    <recommendedName>
        <fullName evidence="1">DUF6351 domain-containing protein</fullName>
    </recommendedName>
</protein>
<accession>A0A2A5AC66</accession>
<dbReference type="Pfam" id="PF19878">
    <property type="entry name" value="DUF6351"/>
    <property type="match status" value="1"/>
</dbReference>
<dbReference type="EMBL" id="NVVJ01000116">
    <property type="protein sequence ID" value="PCJ16681.1"/>
    <property type="molecule type" value="Genomic_DNA"/>
</dbReference>
<dbReference type="PROSITE" id="PS51257">
    <property type="entry name" value="PROKAR_LIPOPROTEIN"/>
    <property type="match status" value="1"/>
</dbReference>
<proteinExistence type="predicted"/>
<sequence length="762" mass="83421">MRNFIQLFIQLRLGLTKVLCIALLSVLIAACSSDEPVSTSLSEIANSTEPGIKITALSTKPWLITGGTVLLELRVHEGLNVSQLNINLNGKNITSDFREVSSESVQALLSGLPDGDSQIVAEIEGTQLSKSLTLTSYPLSGPIISGPQEQPFYCQSAEFQTVAGDMLGNSIDLNCSVSTRVDYVYWSEQAEAFMPFFDNEDEELDESLAEDIGMITLISGEEFPYIVRVETGTVNRAIYEIAMLHDPADGSLDPWRKSSHWNNKLVVTHGGGCRGGWFQQGNRTGGVMRRGLFEQGYAVASSTLNVFGQNCNDLLASETHIMLKELFIEHYGEPDYTIATGASGGSYQSHQTADNYPGVFDGIIVSSSFPDVATATIFTLADARLLNHYFTETNVEDFTQKQQRAISGFGSWASIANLSGGAARLDPIYNFDTAVEDQGGEVHLPQLETELYSASNLGGLRATVYDHTVNVYGTVANPLDGNMSIAQRPLDNVGVQYGLGALNNGSITAQQFINLNRDIGGFDHDMNHMPQRHKADAEASKRAIESGRVLFGGVGLATTPVIDYRNYTDHRETGDIHMIVHQFSTRQRLQKANGHTDNHVMQVGGLWGFTEDQPDLGELFKQMDTWLMAMNEDDIELDSALKTVRNKPASLHDSCWDNTSDARILIQEQQTYTGDSRCNQLYPAYQTPRQVAGAPLANDIISCQLRAINPADYTIEFTSLQTVQLAEIFPQGVCDWSRGDASGARHQGAWASFGPSPVNALY</sequence>
<organism evidence="2 3">
    <name type="scientific">SAR86 cluster bacterium</name>
    <dbReference type="NCBI Taxonomy" id="2030880"/>
    <lineage>
        <taxon>Bacteria</taxon>
        <taxon>Pseudomonadati</taxon>
        <taxon>Pseudomonadota</taxon>
        <taxon>Gammaproteobacteria</taxon>
        <taxon>SAR86 cluster</taxon>
    </lineage>
</organism>
<name>A0A2A5AC66_9GAMM</name>
<dbReference type="AlphaFoldDB" id="A0A2A5AC66"/>
<dbReference type="InterPro" id="IPR029058">
    <property type="entry name" value="AB_hydrolase_fold"/>
</dbReference>